<gene>
    <name evidence="6" type="ORF">KCX74_07455</name>
</gene>
<dbReference type="GO" id="GO:0097367">
    <property type="term" value="F:carbohydrate derivative binding"/>
    <property type="evidence" value="ECO:0007669"/>
    <property type="project" value="InterPro"/>
</dbReference>
<evidence type="ECO:0000256" key="2">
    <source>
        <dbReference type="ARBA" id="ARBA00023125"/>
    </source>
</evidence>
<dbReference type="Pfam" id="PF01380">
    <property type="entry name" value="SIS"/>
    <property type="match status" value="1"/>
</dbReference>
<dbReference type="PANTHER" id="PTHR30514">
    <property type="entry name" value="GLUCOKINASE"/>
    <property type="match status" value="1"/>
</dbReference>
<dbReference type="InterPro" id="IPR001347">
    <property type="entry name" value="SIS_dom"/>
</dbReference>
<dbReference type="PANTHER" id="PTHR30514:SF10">
    <property type="entry name" value="MURR_RPIR FAMILY TRANSCRIPTIONAL REGULATOR"/>
    <property type="match status" value="1"/>
</dbReference>
<organism evidence="6 7">
    <name type="scientific">Virgibacillus salarius</name>
    <dbReference type="NCBI Taxonomy" id="447199"/>
    <lineage>
        <taxon>Bacteria</taxon>
        <taxon>Bacillati</taxon>
        <taxon>Bacillota</taxon>
        <taxon>Bacilli</taxon>
        <taxon>Bacillales</taxon>
        <taxon>Bacillaceae</taxon>
        <taxon>Virgibacillus</taxon>
    </lineage>
</organism>
<dbReference type="RefSeq" id="WP_034679317.1">
    <property type="nucleotide sequence ID" value="NZ_BAAACY010000043.1"/>
</dbReference>
<dbReference type="InterPro" id="IPR009057">
    <property type="entry name" value="Homeodomain-like_sf"/>
</dbReference>
<dbReference type="Pfam" id="PF01418">
    <property type="entry name" value="HTH_6"/>
    <property type="match status" value="1"/>
</dbReference>
<dbReference type="InterPro" id="IPR047640">
    <property type="entry name" value="RpiR-like"/>
</dbReference>
<keyword evidence="2" id="KW-0238">DNA-binding</keyword>
<dbReference type="InterPro" id="IPR046348">
    <property type="entry name" value="SIS_dom_sf"/>
</dbReference>
<dbReference type="InterPro" id="IPR035472">
    <property type="entry name" value="RpiR-like_SIS"/>
</dbReference>
<dbReference type="SUPFAM" id="SSF53697">
    <property type="entry name" value="SIS domain"/>
    <property type="match status" value="1"/>
</dbReference>
<keyword evidence="7" id="KW-1185">Reference proteome</keyword>
<evidence type="ECO:0000256" key="1">
    <source>
        <dbReference type="ARBA" id="ARBA00023015"/>
    </source>
</evidence>
<protein>
    <submittedName>
        <fullName evidence="6">MurR/RpiR family transcriptional regulator</fullName>
    </submittedName>
</protein>
<dbReference type="AlphaFoldDB" id="A0A941DRS3"/>
<dbReference type="EMBL" id="JAGSOT010000017">
    <property type="protein sequence ID" value="MBR7795879.1"/>
    <property type="molecule type" value="Genomic_DNA"/>
</dbReference>
<evidence type="ECO:0000313" key="6">
    <source>
        <dbReference type="EMBL" id="MBR7795879.1"/>
    </source>
</evidence>
<evidence type="ECO:0000313" key="7">
    <source>
        <dbReference type="Proteomes" id="UP000675284"/>
    </source>
</evidence>
<dbReference type="SUPFAM" id="SSF46689">
    <property type="entry name" value="Homeodomain-like"/>
    <property type="match status" value="1"/>
</dbReference>
<dbReference type="InterPro" id="IPR036388">
    <property type="entry name" value="WH-like_DNA-bd_sf"/>
</dbReference>
<comment type="caution">
    <text evidence="6">The sequence shown here is derived from an EMBL/GenBank/DDBJ whole genome shotgun (WGS) entry which is preliminary data.</text>
</comment>
<name>A0A941DRS3_9BACI</name>
<evidence type="ECO:0000259" key="5">
    <source>
        <dbReference type="PROSITE" id="PS51464"/>
    </source>
</evidence>
<dbReference type="Proteomes" id="UP000675284">
    <property type="component" value="Unassembled WGS sequence"/>
</dbReference>
<proteinExistence type="predicted"/>
<keyword evidence="3" id="KW-0804">Transcription</keyword>
<dbReference type="GO" id="GO:1901135">
    <property type="term" value="P:carbohydrate derivative metabolic process"/>
    <property type="evidence" value="ECO:0007669"/>
    <property type="project" value="InterPro"/>
</dbReference>
<dbReference type="CDD" id="cd05013">
    <property type="entry name" value="SIS_RpiR"/>
    <property type="match status" value="1"/>
</dbReference>
<dbReference type="GO" id="GO:0003700">
    <property type="term" value="F:DNA-binding transcription factor activity"/>
    <property type="evidence" value="ECO:0007669"/>
    <property type="project" value="InterPro"/>
</dbReference>
<feature type="domain" description="SIS" evidence="5">
    <location>
        <begin position="125"/>
        <end position="266"/>
    </location>
</feature>
<keyword evidence="1" id="KW-0805">Transcription regulation</keyword>
<dbReference type="InterPro" id="IPR000281">
    <property type="entry name" value="HTH_RpiR"/>
</dbReference>
<evidence type="ECO:0000259" key="4">
    <source>
        <dbReference type="PROSITE" id="PS51071"/>
    </source>
</evidence>
<dbReference type="GO" id="GO:0003677">
    <property type="term" value="F:DNA binding"/>
    <property type="evidence" value="ECO:0007669"/>
    <property type="project" value="UniProtKB-KW"/>
</dbReference>
<dbReference type="Gene3D" id="1.10.10.10">
    <property type="entry name" value="Winged helix-like DNA-binding domain superfamily/Winged helix DNA-binding domain"/>
    <property type="match status" value="1"/>
</dbReference>
<reference evidence="6" key="1">
    <citation type="submission" date="2021-04" db="EMBL/GenBank/DDBJ databases">
        <title>Isolation and polyphasic classification of algal microorganism.</title>
        <authorList>
            <person name="Wang S."/>
        </authorList>
    </citation>
    <scope>NUCLEOTIDE SEQUENCE</scope>
    <source>
        <strain evidence="6">720a</strain>
    </source>
</reference>
<feature type="domain" description="HTH rpiR-type" evidence="4">
    <location>
        <begin position="5"/>
        <end position="81"/>
    </location>
</feature>
<dbReference type="PROSITE" id="PS51071">
    <property type="entry name" value="HTH_RPIR"/>
    <property type="match status" value="1"/>
</dbReference>
<dbReference type="PROSITE" id="PS51464">
    <property type="entry name" value="SIS"/>
    <property type="match status" value="1"/>
</dbReference>
<accession>A0A941DRS3</accession>
<sequence length="299" mass="33147">MSQMKGGLVILNDMINSLPPSEQKIANYILLHPEDSILLTALQLGEKSETSSAAVIRLCKSLGFNGFQELKLRVAGDLRVNESEGYRDIEPNEEYAKIIEKVNTNTIQTLKDTVDILNMDQIKEAVQLLIRARSILFVGFGASYIAAKDAEQKFLRVNKQVHSFSDLHMAATAIANKGSEDVVIGISFSGDTFEVTKLLEMANNNNCNTISITKYGNSSVASIADTNLYISAAKEATFRSGATASRIAQLHLIDVLFMCYASEEYDKTVERLDSTREALSSFKQQFDTKRKIKIKRDKG</sequence>
<evidence type="ECO:0000256" key="3">
    <source>
        <dbReference type="ARBA" id="ARBA00023163"/>
    </source>
</evidence>
<dbReference type="Gene3D" id="3.40.50.10490">
    <property type="entry name" value="Glucose-6-phosphate isomerase like protein, domain 1"/>
    <property type="match status" value="1"/>
</dbReference>